<dbReference type="Proteomes" id="UP000215595">
    <property type="component" value="Unassembled WGS sequence"/>
</dbReference>
<sequence length="61" mass="6677">MLTATMTEPPETPSTPPAVRLEAAPTREPSAKSERAARLAKALRENLRRRKAPKPARPTDS</sequence>
<evidence type="ECO:0000313" key="3">
    <source>
        <dbReference type="Proteomes" id="UP000215595"/>
    </source>
</evidence>
<gene>
    <name evidence="2" type="ORF">B7Z01_07995</name>
</gene>
<dbReference type="EMBL" id="NCEB01000014">
    <property type="protein sequence ID" value="OYX33687.1"/>
    <property type="molecule type" value="Genomic_DNA"/>
</dbReference>
<evidence type="ECO:0000313" key="2">
    <source>
        <dbReference type="EMBL" id="OYX33687.1"/>
    </source>
</evidence>
<name>A0A258FN92_9CAUL</name>
<feature type="region of interest" description="Disordered" evidence="1">
    <location>
        <begin position="1"/>
        <end position="61"/>
    </location>
</feature>
<protein>
    <submittedName>
        <fullName evidence="2">Uncharacterized protein</fullName>
    </submittedName>
</protein>
<dbReference type="AlphaFoldDB" id="A0A258FN92"/>
<reference evidence="2 3" key="1">
    <citation type="submission" date="2017-03" db="EMBL/GenBank/DDBJ databases">
        <title>Lifting the veil on microbial sulfur biogeochemistry in mining wastewaters.</title>
        <authorList>
            <person name="Kantor R.S."/>
            <person name="Colenbrander Nelson T."/>
            <person name="Marshall S."/>
            <person name="Bennett D."/>
            <person name="Apte S."/>
            <person name="Camacho D."/>
            <person name="Thomas B.C."/>
            <person name="Warren L.A."/>
            <person name="Banfield J.F."/>
        </authorList>
    </citation>
    <scope>NUCLEOTIDE SEQUENCE [LARGE SCALE GENOMIC DNA]</scope>
    <source>
        <strain evidence="2">32-69-9</strain>
    </source>
</reference>
<evidence type="ECO:0000256" key="1">
    <source>
        <dbReference type="SAM" id="MobiDB-lite"/>
    </source>
</evidence>
<comment type="caution">
    <text evidence="2">The sequence shown here is derived from an EMBL/GenBank/DDBJ whole genome shotgun (WGS) entry which is preliminary data.</text>
</comment>
<accession>A0A258FN92</accession>
<feature type="compositionally biased region" description="Basic and acidic residues" evidence="1">
    <location>
        <begin position="29"/>
        <end position="46"/>
    </location>
</feature>
<proteinExistence type="predicted"/>
<organism evidence="2 3">
    <name type="scientific">Brevundimonas subvibrioides</name>
    <dbReference type="NCBI Taxonomy" id="74313"/>
    <lineage>
        <taxon>Bacteria</taxon>
        <taxon>Pseudomonadati</taxon>
        <taxon>Pseudomonadota</taxon>
        <taxon>Alphaproteobacteria</taxon>
        <taxon>Caulobacterales</taxon>
        <taxon>Caulobacteraceae</taxon>
        <taxon>Brevundimonas</taxon>
    </lineage>
</organism>